<gene>
    <name evidence="1" type="ORF">S03H2_36959</name>
</gene>
<proteinExistence type="predicted"/>
<sequence>MKIKYIQLTPGCLNNWLCLTLVKLELYGWRLHWSLFHYHNFLPKL</sequence>
<name>X1IQS0_9ZZZZ</name>
<organism evidence="1">
    <name type="scientific">marine sediment metagenome</name>
    <dbReference type="NCBI Taxonomy" id="412755"/>
    <lineage>
        <taxon>unclassified sequences</taxon>
        <taxon>metagenomes</taxon>
        <taxon>ecological metagenomes</taxon>
    </lineage>
</organism>
<accession>X1IQS0</accession>
<dbReference type="EMBL" id="BARU01022718">
    <property type="protein sequence ID" value="GAH59903.1"/>
    <property type="molecule type" value="Genomic_DNA"/>
</dbReference>
<protein>
    <submittedName>
        <fullName evidence="1">Uncharacterized protein</fullName>
    </submittedName>
</protein>
<reference evidence="1" key="1">
    <citation type="journal article" date="2014" name="Front. Microbiol.">
        <title>High frequency of phylogenetically diverse reductive dehalogenase-homologous genes in deep subseafloor sedimentary metagenomes.</title>
        <authorList>
            <person name="Kawai M."/>
            <person name="Futagami T."/>
            <person name="Toyoda A."/>
            <person name="Takaki Y."/>
            <person name="Nishi S."/>
            <person name="Hori S."/>
            <person name="Arai W."/>
            <person name="Tsubouchi T."/>
            <person name="Morono Y."/>
            <person name="Uchiyama I."/>
            <person name="Ito T."/>
            <person name="Fujiyama A."/>
            <person name="Inagaki F."/>
            <person name="Takami H."/>
        </authorList>
    </citation>
    <scope>NUCLEOTIDE SEQUENCE</scope>
    <source>
        <strain evidence="1">Expedition CK06-06</strain>
    </source>
</reference>
<comment type="caution">
    <text evidence="1">The sequence shown here is derived from an EMBL/GenBank/DDBJ whole genome shotgun (WGS) entry which is preliminary data.</text>
</comment>
<evidence type="ECO:0000313" key="1">
    <source>
        <dbReference type="EMBL" id="GAH59903.1"/>
    </source>
</evidence>
<dbReference type="AlphaFoldDB" id="X1IQS0"/>